<reference evidence="2 4" key="1">
    <citation type="submission" date="2019-07" db="EMBL/GenBank/DDBJ databases">
        <title>Genomes of sea-ice associated Colwellia species.</title>
        <authorList>
            <person name="Bowman J.P."/>
        </authorList>
    </citation>
    <scope>NUCLEOTIDE SEQUENCE [LARGE SCALE GENOMIC DNA]</scope>
    <source>
        <strain evidence="1 3">ACAM 607</strain>
        <strain evidence="2 4">IC036</strain>
    </source>
</reference>
<dbReference type="RefSeq" id="WP_146799592.1">
    <property type="nucleotide sequence ID" value="NZ_VOLP01000013.1"/>
</dbReference>
<dbReference type="EMBL" id="VOLR01000013">
    <property type="protein sequence ID" value="TWX59149.1"/>
    <property type="molecule type" value="Genomic_DNA"/>
</dbReference>
<dbReference type="Proteomes" id="UP000321917">
    <property type="component" value="Unassembled WGS sequence"/>
</dbReference>
<protein>
    <submittedName>
        <fullName evidence="2">Uncharacterized protein</fullName>
    </submittedName>
</protein>
<evidence type="ECO:0000313" key="2">
    <source>
        <dbReference type="EMBL" id="TWX68176.1"/>
    </source>
</evidence>
<comment type="caution">
    <text evidence="2">The sequence shown here is derived from an EMBL/GenBank/DDBJ whole genome shotgun (WGS) entry which is preliminary data.</text>
</comment>
<gene>
    <name evidence="1" type="ORF">ESZ26_10560</name>
    <name evidence="2" type="ORF">ESZ27_07495</name>
</gene>
<dbReference type="Proteomes" id="UP000321525">
    <property type="component" value="Unassembled WGS sequence"/>
</dbReference>
<keyword evidence="3" id="KW-1185">Reference proteome</keyword>
<name>A0A5C6QGI7_9GAMM</name>
<proteinExistence type="predicted"/>
<organism evidence="2 4">
    <name type="scientific">Colwellia hornerae</name>
    <dbReference type="NCBI Taxonomy" id="89402"/>
    <lineage>
        <taxon>Bacteria</taxon>
        <taxon>Pseudomonadati</taxon>
        <taxon>Pseudomonadota</taxon>
        <taxon>Gammaproteobacteria</taxon>
        <taxon>Alteromonadales</taxon>
        <taxon>Colwelliaceae</taxon>
        <taxon>Colwellia</taxon>
    </lineage>
</organism>
<evidence type="ECO:0000313" key="3">
    <source>
        <dbReference type="Proteomes" id="UP000321525"/>
    </source>
</evidence>
<dbReference type="EMBL" id="VOLQ01000011">
    <property type="protein sequence ID" value="TWX68176.1"/>
    <property type="molecule type" value="Genomic_DNA"/>
</dbReference>
<dbReference type="AlphaFoldDB" id="A0A5C6QGI7"/>
<evidence type="ECO:0000313" key="1">
    <source>
        <dbReference type="EMBL" id="TWX59149.1"/>
    </source>
</evidence>
<dbReference type="OrthoDB" id="6226461at2"/>
<accession>A0A5C6QGI7</accession>
<evidence type="ECO:0000313" key="4">
    <source>
        <dbReference type="Proteomes" id="UP000321917"/>
    </source>
</evidence>
<sequence length="211" mass="24088">MKELPITSSLKEITAHKKKLNWGDVPAIYHMAASSISDMDGILTHGFDSAYKQIFNKSNWNYAVLEATIDDSGKTNATQKPKIALRHCYDEQNYELHCYPIVKGERLYTPLSQSPWCPFVQWSPESMQMLFRISSLVSFIVFTFKSGDPADLALIKYSHKRVQELIAQLSQSFEIVDVVGYSIADFCKELYRGKPNFTITDLLDTQDQNTE</sequence>